<evidence type="ECO:0000256" key="7">
    <source>
        <dbReference type="ARBA" id="ARBA00023136"/>
    </source>
</evidence>
<evidence type="ECO:0000256" key="1">
    <source>
        <dbReference type="ARBA" id="ARBA00004651"/>
    </source>
</evidence>
<proteinExistence type="inferred from homology"/>
<accession>A0ABN7WIB0</accession>
<dbReference type="EC" id="2.4.1.16" evidence="2 9"/>
<dbReference type="PANTHER" id="PTHR22914">
    <property type="entry name" value="CHITIN SYNTHASE"/>
    <property type="match status" value="1"/>
</dbReference>
<comment type="catalytic activity">
    <reaction evidence="9">
        <text>[(1-&gt;4)-N-acetyl-beta-D-glucosaminyl](n) + UDP-N-acetyl-alpha-D-glucosamine = [(1-&gt;4)-N-acetyl-beta-D-glucosaminyl](n+1) + UDP + H(+)</text>
        <dbReference type="Rhea" id="RHEA:16637"/>
        <dbReference type="Rhea" id="RHEA-COMP:9593"/>
        <dbReference type="Rhea" id="RHEA-COMP:9595"/>
        <dbReference type="ChEBI" id="CHEBI:15378"/>
        <dbReference type="ChEBI" id="CHEBI:17029"/>
        <dbReference type="ChEBI" id="CHEBI:57705"/>
        <dbReference type="ChEBI" id="CHEBI:58223"/>
        <dbReference type="EC" id="2.4.1.16"/>
    </reaction>
</comment>
<keyword evidence="8 9" id="KW-0961">Cell wall biogenesis/degradation</keyword>
<feature type="transmembrane region" description="Helical" evidence="9">
    <location>
        <begin position="212"/>
        <end position="230"/>
    </location>
</feature>
<evidence type="ECO:0000256" key="6">
    <source>
        <dbReference type="ARBA" id="ARBA00022692"/>
    </source>
</evidence>
<evidence type="ECO:0000256" key="4">
    <source>
        <dbReference type="ARBA" id="ARBA00022676"/>
    </source>
</evidence>
<comment type="similarity">
    <text evidence="9">Belongs to the chitin synthase family.</text>
</comment>
<comment type="function">
    <text evidence="9">Polymerizes chitin, a structural polymer of the cell wall and septum, by transferring the sugar moiety of UDP-GlcNAc to the non-reducing end of the growing chitin polymer.</text>
</comment>
<evidence type="ECO:0000313" key="11">
    <source>
        <dbReference type="Proteomes" id="UP000789901"/>
    </source>
</evidence>
<organism evidence="10 11">
    <name type="scientific">Gigaspora margarita</name>
    <dbReference type="NCBI Taxonomy" id="4874"/>
    <lineage>
        <taxon>Eukaryota</taxon>
        <taxon>Fungi</taxon>
        <taxon>Fungi incertae sedis</taxon>
        <taxon>Mucoromycota</taxon>
        <taxon>Glomeromycotina</taxon>
        <taxon>Glomeromycetes</taxon>
        <taxon>Diversisporales</taxon>
        <taxon>Gigasporaceae</taxon>
        <taxon>Gigaspora</taxon>
    </lineage>
</organism>
<gene>
    <name evidence="10" type="ORF">GMARGA_LOCUS31383</name>
</gene>
<reference evidence="10 11" key="1">
    <citation type="submission" date="2021-06" db="EMBL/GenBank/DDBJ databases">
        <authorList>
            <person name="Kallberg Y."/>
            <person name="Tangrot J."/>
            <person name="Rosling A."/>
        </authorList>
    </citation>
    <scope>NUCLEOTIDE SEQUENCE [LARGE SCALE GENOMIC DNA]</scope>
    <source>
        <strain evidence="10 11">120-4 pot B 10/14</strain>
    </source>
</reference>
<dbReference type="EMBL" id="CAJVQB010046693">
    <property type="protein sequence ID" value="CAG8833094.1"/>
    <property type="molecule type" value="Genomic_DNA"/>
</dbReference>
<feature type="transmembrane region" description="Helical" evidence="9">
    <location>
        <begin position="73"/>
        <end position="92"/>
    </location>
</feature>
<evidence type="ECO:0000256" key="8">
    <source>
        <dbReference type="ARBA" id="ARBA00023316"/>
    </source>
</evidence>
<keyword evidence="4 9" id="KW-0328">Glycosyltransferase</keyword>
<sequence length="251" mass="29070">SYFKGEINDEKKVDKKEESLFTANMYLAEDRILCFELVAKRKSSWLLHYVKSSQAETDVPEDVTGLISQRRRWLNGSFFASFHAIIHFYYIWRSDHSLFRKIFLHVEMAYQAYNLIPEVPKPQNNAVNVETNNGKATVEFSMPEDINDVYNQALRAISQPTLEEVSIATPKQKNDDSRKLFRTMVVLLWIFSNALLIIIVTSVSGDESRTNLYMAIILWSVAGLAAFRFLGTTTYILFRLFTDPNALIFWK</sequence>
<keyword evidence="9" id="KW-1133">Transmembrane helix</keyword>
<evidence type="ECO:0000313" key="10">
    <source>
        <dbReference type="EMBL" id="CAG8833094.1"/>
    </source>
</evidence>
<name>A0ABN7WIB0_GIGMA</name>
<keyword evidence="5 9" id="KW-0808">Transferase</keyword>
<dbReference type="PANTHER" id="PTHR22914:SF9">
    <property type="entry name" value="CHITIN SYNTHASE 1"/>
    <property type="match status" value="1"/>
</dbReference>
<evidence type="ECO:0000256" key="3">
    <source>
        <dbReference type="ARBA" id="ARBA00022475"/>
    </source>
</evidence>
<comment type="subcellular location">
    <subcellularLocation>
        <location evidence="1 9">Cell membrane</location>
        <topology evidence="1 9">Multi-pass membrane protein</topology>
    </subcellularLocation>
</comment>
<keyword evidence="6 9" id="KW-0812">Transmembrane</keyword>
<feature type="transmembrane region" description="Helical" evidence="9">
    <location>
        <begin position="180"/>
        <end position="200"/>
    </location>
</feature>
<evidence type="ECO:0000256" key="2">
    <source>
        <dbReference type="ARBA" id="ARBA00012543"/>
    </source>
</evidence>
<evidence type="ECO:0000256" key="5">
    <source>
        <dbReference type="ARBA" id="ARBA00022679"/>
    </source>
</evidence>
<keyword evidence="11" id="KW-1185">Reference proteome</keyword>
<comment type="caution">
    <text evidence="10">The sequence shown here is derived from an EMBL/GenBank/DDBJ whole genome shotgun (WGS) entry which is preliminary data.</text>
</comment>
<feature type="non-terminal residue" evidence="10">
    <location>
        <position position="1"/>
    </location>
</feature>
<evidence type="ECO:0000256" key="9">
    <source>
        <dbReference type="RuleBase" id="RU366040"/>
    </source>
</evidence>
<dbReference type="Proteomes" id="UP000789901">
    <property type="component" value="Unassembled WGS sequence"/>
</dbReference>
<comment type="caution">
    <text evidence="9">Lacks conserved residue(s) required for the propagation of feature annotation.</text>
</comment>
<protein>
    <recommendedName>
        <fullName evidence="2 9">Chitin synthase</fullName>
        <ecNumber evidence="2 9">2.4.1.16</ecNumber>
    </recommendedName>
</protein>
<keyword evidence="3 9" id="KW-1003">Cell membrane</keyword>
<keyword evidence="7 9" id="KW-0472">Membrane</keyword>
<dbReference type="InterPro" id="IPR004835">
    <property type="entry name" value="Chitin_synth"/>
</dbReference>
<dbReference type="Pfam" id="PF01644">
    <property type="entry name" value="Chitin_synth_1"/>
    <property type="match status" value="1"/>
</dbReference>